<keyword evidence="1" id="KW-0575">Peroxidase</keyword>
<dbReference type="GO" id="GO:0020037">
    <property type="term" value="F:heme binding"/>
    <property type="evidence" value="ECO:0007669"/>
    <property type="project" value="InterPro"/>
</dbReference>
<keyword evidence="1" id="KW-0560">Oxidoreductase</keyword>
<dbReference type="Proteomes" id="UP000770661">
    <property type="component" value="Unassembled WGS sequence"/>
</dbReference>
<evidence type="ECO:0000256" key="1">
    <source>
        <dbReference type="ARBA" id="ARBA00022559"/>
    </source>
</evidence>
<dbReference type="Pfam" id="PF03098">
    <property type="entry name" value="An_peroxidase"/>
    <property type="match status" value="1"/>
</dbReference>
<gene>
    <name evidence="2" type="ORF">GWK47_034530</name>
</gene>
<name>A0A8J5CP31_CHIOP</name>
<dbReference type="InterPro" id="IPR019791">
    <property type="entry name" value="Haem_peroxidase_animal"/>
</dbReference>
<dbReference type="PROSITE" id="PS50292">
    <property type="entry name" value="PEROXIDASE_3"/>
    <property type="match status" value="1"/>
</dbReference>
<dbReference type="GO" id="GO:0006979">
    <property type="term" value="P:response to oxidative stress"/>
    <property type="evidence" value="ECO:0007669"/>
    <property type="project" value="InterPro"/>
</dbReference>
<accession>A0A8J5CP31</accession>
<dbReference type="GO" id="GO:0004601">
    <property type="term" value="F:peroxidase activity"/>
    <property type="evidence" value="ECO:0007669"/>
    <property type="project" value="UniProtKB-KW"/>
</dbReference>
<reference evidence="2" key="1">
    <citation type="submission" date="2020-07" db="EMBL/GenBank/DDBJ databases">
        <title>The High-quality genome of the commercially important snow crab, Chionoecetes opilio.</title>
        <authorList>
            <person name="Jeong J.-H."/>
            <person name="Ryu S."/>
        </authorList>
    </citation>
    <scope>NUCLEOTIDE SEQUENCE</scope>
    <source>
        <strain evidence="2">MADBK_172401_WGS</strain>
        <tissue evidence="2">Digestive gland</tissue>
    </source>
</reference>
<evidence type="ECO:0000313" key="2">
    <source>
        <dbReference type="EMBL" id="KAG0727503.1"/>
    </source>
</evidence>
<evidence type="ECO:0000313" key="3">
    <source>
        <dbReference type="Proteomes" id="UP000770661"/>
    </source>
</evidence>
<dbReference type="SUPFAM" id="SSF48113">
    <property type="entry name" value="Heme-dependent peroxidases"/>
    <property type="match status" value="1"/>
</dbReference>
<sequence length="123" mass="13734">MHSPWFCLDQDQGSYGLPGADVWGTVLGDQCPVEVDFPCQPWKYRTFNGYSNNVHNPRWGNANTRYLPFLPPNYGDGVAVPAAGPPLPGDFSCPVGPTAPKQAWPCRERHLQHTKFFDNTRTS</sequence>
<comment type="caution">
    <text evidence="2">The sequence shown here is derived from an EMBL/GenBank/DDBJ whole genome shotgun (WGS) entry which is preliminary data.</text>
</comment>
<dbReference type="InterPro" id="IPR037120">
    <property type="entry name" value="Haem_peroxidase_sf_animal"/>
</dbReference>
<dbReference type="PANTHER" id="PTHR11475">
    <property type="entry name" value="OXIDASE/PEROXIDASE"/>
    <property type="match status" value="1"/>
</dbReference>
<protein>
    <submittedName>
        <fullName evidence="2">Uncharacterized protein</fullName>
    </submittedName>
</protein>
<keyword evidence="3" id="KW-1185">Reference proteome</keyword>
<dbReference type="Gene3D" id="1.10.640.10">
    <property type="entry name" value="Haem peroxidase domain superfamily, animal type"/>
    <property type="match status" value="1"/>
</dbReference>
<dbReference type="OrthoDB" id="6380773at2759"/>
<dbReference type="EMBL" id="JACEEZ010003294">
    <property type="protein sequence ID" value="KAG0727503.1"/>
    <property type="molecule type" value="Genomic_DNA"/>
</dbReference>
<dbReference type="InterPro" id="IPR010255">
    <property type="entry name" value="Haem_peroxidase_sf"/>
</dbReference>
<dbReference type="AlphaFoldDB" id="A0A8J5CP31"/>
<dbReference type="PANTHER" id="PTHR11475:SF134">
    <property type="entry name" value="LD42267P"/>
    <property type="match status" value="1"/>
</dbReference>
<organism evidence="2 3">
    <name type="scientific">Chionoecetes opilio</name>
    <name type="common">Atlantic snow crab</name>
    <name type="synonym">Cancer opilio</name>
    <dbReference type="NCBI Taxonomy" id="41210"/>
    <lineage>
        <taxon>Eukaryota</taxon>
        <taxon>Metazoa</taxon>
        <taxon>Ecdysozoa</taxon>
        <taxon>Arthropoda</taxon>
        <taxon>Crustacea</taxon>
        <taxon>Multicrustacea</taxon>
        <taxon>Malacostraca</taxon>
        <taxon>Eumalacostraca</taxon>
        <taxon>Eucarida</taxon>
        <taxon>Decapoda</taxon>
        <taxon>Pleocyemata</taxon>
        <taxon>Brachyura</taxon>
        <taxon>Eubrachyura</taxon>
        <taxon>Majoidea</taxon>
        <taxon>Majidae</taxon>
        <taxon>Chionoecetes</taxon>
    </lineage>
</organism>
<proteinExistence type="predicted"/>